<comment type="caution">
    <text evidence="1">The sequence shown here is derived from an EMBL/GenBank/DDBJ whole genome shotgun (WGS) entry which is preliminary data.</text>
</comment>
<proteinExistence type="predicted"/>
<reference evidence="1 2" key="1">
    <citation type="submission" date="2019-03" db="EMBL/GenBank/DDBJ databases">
        <title>Whole genome sequence of a novel Rubrobacter taiwanensis strain, isolated from Yellowstone National Park.</title>
        <authorList>
            <person name="Freed S."/>
            <person name="Ramaley R.F."/>
            <person name="Kyndt J.A."/>
        </authorList>
    </citation>
    <scope>NUCLEOTIDE SEQUENCE [LARGE SCALE GENOMIC DNA]</scope>
    <source>
        <strain evidence="1 2">Yellowstone</strain>
    </source>
</reference>
<dbReference type="AlphaFoldDB" id="A0A4R1BJA3"/>
<sequence length="107" mass="12434">MTEKEELNVEDIAPGLIVRHTSRKIGDLTPEEARRKLIAGEISFSEFVDQAGPEYREILEFMTEYDLHPGRPQEVLHCIECYAAGREKERLKRQLARLYDTEDRKAS</sequence>
<dbReference type="EMBL" id="SKBU01000014">
    <property type="protein sequence ID" value="TCJ17386.1"/>
    <property type="molecule type" value="Genomic_DNA"/>
</dbReference>
<gene>
    <name evidence="1" type="ORF">E0L93_07605</name>
</gene>
<protein>
    <submittedName>
        <fullName evidence="1">Uncharacterized protein</fullName>
    </submittedName>
</protein>
<organism evidence="1 2">
    <name type="scientific">Rubrobacter taiwanensis</name>
    <dbReference type="NCBI Taxonomy" id="185139"/>
    <lineage>
        <taxon>Bacteria</taxon>
        <taxon>Bacillati</taxon>
        <taxon>Actinomycetota</taxon>
        <taxon>Rubrobacteria</taxon>
        <taxon>Rubrobacterales</taxon>
        <taxon>Rubrobacteraceae</taxon>
        <taxon>Rubrobacter</taxon>
    </lineage>
</organism>
<evidence type="ECO:0000313" key="2">
    <source>
        <dbReference type="Proteomes" id="UP000295244"/>
    </source>
</evidence>
<dbReference type="OrthoDB" id="5244582at2"/>
<accession>A0A4R1BJA3</accession>
<dbReference type="Proteomes" id="UP000295244">
    <property type="component" value="Unassembled WGS sequence"/>
</dbReference>
<evidence type="ECO:0000313" key="1">
    <source>
        <dbReference type="EMBL" id="TCJ17386.1"/>
    </source>
</evidence>
<name>A0A4R1BJA3_9ACTN</name>
<keyword evidence="2" id="KW-1185">Reference proteome</keyword>
<dbReference type="RefSeq" id="WP_132690577.1">
    <property type="nucleotide sequence ID" value="NZ_SKBU01000014.1"/>
</dbReference>